<feature type="domain" description="CRISPR type III-associated protein" evidence="2">
    <location>
        <begin position="16"/>
        <end position="322"/>
    </location>
</feature>
<dbReference type="InterPro" id="IPR013410">
    <property type="entry name" value="CRISPR-assoc_RAMP_Cmr4"/>
</dbReference>
<dbReference type="Pfam" id="PF03787">
    <property type="entry name" value="RAMPs"/>
    <property type="match status" value="1"/>
</dbReference>
<dbReference type="PANTHER" id="PTHR36700:SF1">
    <property type="entry name" value="CRISPR SYSTEM CMR SUBUNIT CMR4"/>
    <property type="match status" value="1"/>
</dbReference>
<dbReference type="KEGG" id="cli:Clim_0933"/>
<dbReference type="Proteomes" id="UP000008841">
    <property type="component" value="Chromosome"/>
</dbReference>
<protein>
    <submittedName>
        <fullName evidence="3">CRISPR-associated RAMP protein, Cmr4 family</fullName>
    </submittedName>
</protein>
<name>B3EIS1_CHLL2</name>
<dbReference type="RefSeq" id="WP_012465891.1">
    <property type="nucleotide sequence ID" value="NC_010803.1"/>
</dbReference>
<evidence type="ECO:0000259" key="2">
    <source>
        <dbReference type="Pfam" id="PF03787"/>
    </source>
</evidence>
<dbReference type="eggNOG" id="COG1336">
    <property type="taxonomic scope" value="Bacteria"/>
</dbReference>
<dbReference type="EMBL" id="CP001097">
    <property type="protein sequence ID" value="ACD90012.1"/>
    <property type="molecule type" value="Genomic_DNA"/>
</dbReference>
<dbReference type="OrthoDB" id="1063910at2"/>
<proteinExistence type="predicted"/>
<dbReference type="AlphaFoldDB" id="B3EIS1"/>
<evidence type="ECO:0000313" key="4">
    <source>
        <dbReference type="Proteomes" id="UP000008841"/>
    </source>
</evidence>
<evidence type="ECO:0000313" key="3">
    <source>
        <dbReference type="EMBL" id="ACD90012.1"/>
    </source>
</evidence>
<dbReference type="PANTHER" id="PTHR36700">
    <property type="entry name" value="CRISPR SYSTEM CMR SUBUNIT CMR4"/>
    <property type="match status" value="1"/>
</dbReference>
<dbReference type="STRING" id="290315.Clim_0933"/>
<organism evidence="3 4">
    <name type="scientific">Chlorobium limicola (strain DSM 245 / NBRC 103803 / 6330)</name>
    <dbReference type="NCBI Taxonomy" id="290315"/>
    <lineage>
        <taxon>Bacteria</taxon>
        <taxon>Pseudomonadati</taxon>
        <taxon>Chlorobiota</taxon>
        <taxon>Chlorobiia</taxon>
        <taxon>Chlorobiales</taxon>
        <taxon>Chlorobiaceae</taxon>
        <taxon>Chlorobium/Pelodictyon group</taxon>
        <taxon>Chlorobium</taxon>
    </lineage>
</organism>
<gene>
    <name evidence="3" type="ordered locus">Clim_0933</name>
</gene>
<reference evidence="3 4" key="1">
    <citation type="submission" date="2008-05" db="EMBL/GenBank/DDBJ databases">
        <title>Complete sequence of Chlorobium limicola DSM 245.</title>
        <authorList>
            <consortium name="US DOE Joint Genome Institute"/>
            <person name="Lucas S."/>
            <person name="Copeland A."/>
            <person name="Lapidus A."/>
            <person name="Glavina del Rio T."/>
            <person name="Dalin E."/>
            <person name="Tice H."/>
            <person name="Bruce D."/>
            <person name="Goodwin L."/>
            <person name="Pitluck S."/>
            <person name="Schmutz J."/>
            <person name="Larimer F."/>
            <person name="Land M."/>
            <person name="Hauser L."/>
            <person name="Kyrpides N."/>
            <person name="Ovchinnikova G."/>
            <person name="Zhao F."/>
            <person name="Li T."/>
            <person name="Liu Z."/>
            <person name="Overmann J."/>
            <person name="Bryant D.A."/>
            <person name="Richardson P."/>
        </authorList>
    </citation>
    <scope>NUCLEOTIDE SEQUENCE [LARGE SCALE GENOMIC DNA]</scope>
    <source>
        <strain evidence="4">DSM 245 / NBRC 103803 / 6330</strain>
    </source>
</reference>
<evidence type="ECO:0000256" key="1">
    <source>
        <dbReference type="ARBA" id="ARBA00023118"/>
    </source>
</evidence>
<sequence length="330" mass="35956">MSNQNSNHCHKQRFLLQTLDPVHVGTGGNRLGRVDLSIVREPGTRLPKIPGTSLHGAIRQYAAVCYESLRCAGAGQGNESKGKEPHCRDAQCPVCYTFGYMNGQDGGQSGQISISDARLLLFPVYSLAGPVWVTSPSILSEFGVPTNDPCDQVCLPDVLTSQEHLNLGWLMLAKASDPFNWPDAIKGVPVEITSRAVLVSDKLFSQIVNSNLEVRTSVSIDPETGAAVDKALFTYEAIPRATILWMDVIEDDFRGVFPGTDKKCRTTIDEKEGTKKKTYEHNAGDPLIEPWNRPLDVVKSALKLAEMLGIGGMGTRGFGRVRLLNEGSES</sequence>
<accession>B3EIS1</accession>
<dbReference type="GO" id="GO:0051607">
    <property type="term" value="P:defense response to virus"/>
    <property type="evidence" value="ECO:0007669"/>
    <property type="project" value="UniProtKB-KW"/>
</dbReference>
<dbReference type="InterPro" id="IPR005537">
    <property type="entry name" value="RAMP_III_fam"/>
</dbReference>
<keyword evidence="1" id="KW-0051">Antiviral defense</keyword>
<dbReference type="HOGENOM" id="CLU_047795_1_0_10"/>